<dbReference type="GO" id="GO:0003677">
    <property type="term" value="F:DNA binding"/>
    <property type="evidence" value="ECO:0007669"/>
    <property type="project" value="UniProtKB-UniRule"/>
</dbReference>
<dbReference type="Gene3D" id="1.10.150.130">
    <property type="match status" value="1"/>
</dbReference>
<dbReference type="Proteomes" id="UP000824231">
    <property type="component" value="Unassembled WGS sequence"/>
</dbReference>
<dbReference type="InterPro" id="IPR044068">
    <property type="entry name" value="CB"/>
</dbReference>
<protein>
    <submittedName>
        <fullName evidence="4">Phage integrase N-terminal SAM-like domain-containing protein</fullName>
    </submittedName>
</protein>
<dbReference type="SUPFAM" id="SSF47823">
    <property type="entry name" value="lambda integrase-like, N-terminal domain"/>
    <property type="match status" value="1"/>
</dbReference>
<evidence type="ECO:0000313" key="4">
    <source>
        <dbReference type="EMBL" id="HIX35926.1"/>
    </source>
</evidence>
<evidence type="ECO:0000256" key="2">
    <source>
        <dbReference type="PROSITE-ProRule" id="PRU01248"/>
    </source>
</evidence>
<gene>
    <name evidence="4" type="ORF">H9856_06010</name>
</gene>
<feature type="domain" description="Core-binding (CB)" evidence="3">
    <location>
        <begin position="1"/>
        <end position="90"/>
    </location>
</feature>
<dbReference type="InterPro" id="IPR010998">
    <property type="entry name" value="Integrase_recombinase_N"/>
</dbReference>
<evidence type="ECO:0000259" key="3">
    <source>
        <dbReference type="PROSITE" id="PS51900"/>
    </source>
</evidence>
<dbReference type="Pfam" id="PF02899">
    <property type="entry name" value="Phage_int_SAM_1"/>
    <property type="match status" value="1"/>
</dbReference>
<dbReference type="EMBL" id="DXFH01000024">
    <property type="protein sequence ID" value="HIX35926.1"/>
    <property type="molecule type" value="Genomic_DNA"/>
</dbReference>
<proteinExistence type="predicted"/>
<name>A0A9D1VIC5_9LACO</name>
<keyword evidence="1 2" id="KW-0238">DNA-binding</keyword>
<dbReference type="AlphaFoldDB" id="A0A9D1VIC5"/>
<accession>A0A9D1VIC5</accession>
<dbReference type="InterPro" id="IPR004107">
    <property type="entry name" value="Integrase_SAM-like_N"/>
</dbReference>
<comment type="caution">
    <text evidence="4">The sequence shown here is derived from an EMBL/GenBank/DDBJ whole genome shotgun (WGS) entry which is preliminary data.</text>
</comment>
<organism evidence="4 5">
    <name type="scientific">Candidatus Limosilactobacillus merdigallinarum</name>
    <dbReference type="NCBI Taxonomy" id="2838652"/>
    <lineage>
        <taxon>Bacteria</taxon>
        <taxon>Bacillati</taxon>
        <taxon>Bacillota</taxon>
        <taxon>Bacilli</taxon>
        <taxon>Lactobacillales</taxon>
        <taxon>Lactobacillaceae</taxon>
        <taxon>Limosilactobacillus</taxon>
    </lineage>
</organism>
<evidence type="ECO:0000256" key="1">
    <source>
        <dbReference type="ARBA" id="ARBA00023125"/>
    </source>
</evidence>
<dbReference type="GO" id="GO:0015074">
    <property type="term" value="P:DNA integration"/>
    <property type="evidence" value="ECO:0007669"/>
    <property type="project" value="InterPro"/>
</dbReference>
<reference evidence="4" key="1">
    <citation type="journal article" date="2021" name="PeerJ">
        <title>Extensive microbial diversity within the chicken gut microbiome revealed by metagenomics and culture.</title>
        <authorList>
            <person name="Gilroy R."/>
            <person name="Ravi A."/>
            <person name="Getino M."/>
            <person name="Pursley I."/>
            <person name="Horton D.L."/>
            <person name="Alikhan N.F."/>
            <person name="Baker D."/>
            <person name="Gharbi K."/>
            <person name="Hall N."/>
            <person name="Watson M."/>
            <person name="Adriaenssens E.M."/>
            <person name="Foster-Nyarko E."/>
            <person name="Jarju S."/>
            <person name="Secka A."/>
            <person name="Antonio M."/>
            <person name="Oren A."/>
            <person name="Chaudhuri R.R."/>
            <person name="La Ragione R."/>
            <person name="Hildebrand F."/>
            <person name="Pallen M.J."/>
        </authorList>
    </citation>
    <scope>NUCLEOTIDE SEQUENCE</scope>
    <source>
        <strain evidence="4">ChiSxjej3B15-572</strain>
    </source>
</reference>
<dbReference type="PROSITE" id="PS51900">
    <property type="entry name" value="CB"/>
    <property type="match status" value="1"/>
</dbReference>
<sequence>MADYPLQTAFLLSLHKDGLAKITIHNYDQSIRQLFIYLTDLHGETPVAADSVTDNDLRAYLNQLRADKRLNDRTYNKLISQLNRYFRFCFSSGISHHLPTLELHGHAQAQKAKLDYEWLAKLPLILADDQVHFYTRLVILLCAHGYTSHEFLQPGFFHEVRKHPFKDAFEQTFLKQYAAFIRPLQALQGVPDLFLKQRYDPKDPLLSAPALHKYLAHDRQYLGFSINPSVLHRSYVLQNLQDHAEWSDQQLMTRLRLDPASLLYYRRLLLKTP</sequence>
<reference evidence="4" key="2">
    <citation type="submission" date="2021-04" db="EMBL/GenBank/DDBJ databases">
        <authorList>
            <person name="Gilroy R."/>
        </authorList>
    </citation>
    <scope>NUCLEOTIDE SEQUENCE</scope>
    <source>
        <strain evidence="4">ChiSxjej3B15-572</strain>
    </source>
</reference>
<evidence type="ECO:0000313" key="5">
    <source>
        <dbReference type="Proteomes" id="UP000824231"/>
    </source>
</evidence>